<evidence type="ECO:0000256" key="2">
    <source>
        <dbReference type="ARBA" id="ARBA00022795"/>
    </source>
</evidence>
<evidence type="ECO:0000313" key="4">
    <source>
        <dbReference type="EMBL" id="MFL0246774.1"/>
    </source>
</evidence>
<evidence type="ECO:0000313" key="5">
    <source>
        <dbReference type="Proteomes" id="UP001623591"/>
    </source>
</evidence>
<feature type="compositionally biased region" description="Low complexity" evidence="3">
    <location>
        <begin position="1"/>
        <end position="14"/>
    </location>
</feature>
<dbReference type="Proteomes" id="UP001623591">
    <property type="component" value="Unassembled WGS sequence"/>
</dbReference>
<sequence length="140" mass="14930">MSIDSISASSTATSKGTKIVSKTGSEMDKDAFLRILSAELSNQNPDDAKDSTQYISQLAQFSSLEQMSNLNSTMTFSGASALLGKTVVLSDYDSNGYQYYGLVRGVTKDGGTVKLSVQVNPNDPSSIMDFPYSDVQLVTG</sequence>
<reference evidence="4 5" key="1">
    <citation type="submission" date="2024-11" db="EMBL/GenBank/DDBJ databases">
        <authorList>
            <person name="Heng Y.C."/>
            <person name="Lim A.C.H."/>
            <person name="Lee J.K.Y."/>
            <person name="Kittelmann S."/>
        </authorList>
    </citation>
    <scope>NUCLEOTIDE SEQUENCE [LARGE SCALE GENOMIC DNA]</scope>
    <source>
        <strain evidence="4 5">WILCCON 0185</strain>
    </source>
</reference>
<name>A0ABW8T2L8_9CLOT</name>
<dbReference type="EMBL" id="JBJHZZ010000003">
    <property type="protein sequence ID" value="MFL0246774.1"/>
    <property type="molecule type" value="Genomic_DNA"/>
</dbReference>
<keyword evidence="4" id="KW-0969">Cilium</keyword>
<dbReference type="Pfam" id="PF03963">
    <property type="entry name" value="FlgD"/>
    <property type="match status" value="1"/>
</dbReference>
<keyword evidence="5" id="KW-1185">Reference proteome</keyword>
<comment type="caution">
    <text evidence="4">The sequence shown here is derived from an EMBL/GenBank/DDBJ whole genome shotgun (WGS) entry which is preliminary data.</text>
</comment>
<accession>A0ABW8T2L8</accession>
<evidence type="ECO:0000256" key="1">
    <source>
        <dbReference type="ARBA" id="ARBA00010577"/>
    </source>
</evidence>
<organism evidence="4 5">
    <name type="scientific">Candidatus Clostridium stratigraminis</name>
    <dbReference type="NCBI Taxonomy" id="3381661"/>
    <lineage>
        <taxon>Bacteria</taxon>
        <taxon>Bacillati</taxon>
        <taxon>Bacillota</taxon>
        <taxon>Clostridia</taxon>
        <taxon>Eubacteriales</taxon>
        <taxon>Clostridiaceae</taxon>
        <taxon>Clostridium</taxon>
    </lineage>
</organism>
<evidence type="ECO:0000256" key="3">
    <source>
        <dbReference type="SAM" id="MobiDB-lite"/>
    </source>
</evidence>
<comment type="similarity">
    <text evidence="1">Belongs to the FlgD family.</text>
</comment>
<feature type="region of interest" description="Disordered" evidence="3">
    <location>
        <begin position="1"/>
        <end position="20"/>
    </location>
</feature>
<keyword evidence="4" id="KW-0966">Cell projection</keyword>
<dbReference type="RefSeq" id="WP_406769241.1">
    <property type="nucleotide sequence ID" value="NZ_JBJHZZ010000003.1"/>
</dbReference>
<gene>
    <name evidence="4" type="ORF">ACJDUG_07310</name>
</gene>
<proteinExistence type="inferred from homology"/>
<keyword evidence="2" id="KW-1005">Bacterial flagellum biogenesis</keyword>
<keyword evidence="4" id="KW-0282">Flagellum</keyword>
<dbReference type="InterPro" id="IPR005648">
    <property type="entry name" value="FlgD"/>
</dbReference>
<protein>
    <submittedName>
        <fullName evidence="4">Flagellar hook assembly protein FlgD</fullName>
    </submittedName>
</protein>